<feature type="transmembrane region" description="Helical" evidence="1">
    <location>
        <begin position="84"/>
        <end position="102"/>
    </location>
</feature>
<feature type="transmembrane region" description="Helical" evidence="1">
    <location>
        <begin position="56"/>
        <end position="77"/>
    </location>
</feature>
<keyword evidence="1" id="KW-0812">Transmembrane</keyword>
<gene>
    <name evidence="2" type="ORF">PY650_29145</name>
</gene>
<organism evidence="2 3">
    <name type="scientific">Rhizobium calliandrae</name>
    <dbReference type="NCBI Taxonomy" id="1312182"/>
    <lineage>
        <taxon>Bacteria</taxon>
        <taxon>Pseudomonadati</taxon>
        <taxon>Pseudomonadota</taxon>
        <taxon>Alphaproteobacteria</taxon>
        <taxon>Hyphomicrobiales</taxon>
        <taxon>Rhizobiaceae</taxon>
        <taxon>Rhizobium/Agrobacterium group</taxon>
        <taxon>Rhizobium</taxon>
    </lineage>
</organism>
<comment type="caution">
    <text evidence="2">The sequence shown here is derived from an EMBL/GenBank/DDBJ whole genome shotgun (WGS) entry which is preliminary data.</text>
</comment>
<protein>
    <submittedName>
        <fullName evidence="2">Uncharacterized protein</fullName>
    </submittedName>
</protein>
<dbReference type="Proteomes" id="UP001172630">
    <property type="component" value="Unassembled WGS sequence"/>
</dbReference>
<name>A0ABT7KQT6_9HYPH</name>
<feature type="transmembrane region" description="Helical" evidence="1">
    <location>
        <begin position="122"/>
        <end position="141"/>
    </location>
</feature>
<evidence type="ECO:0000313" key="2">
    <source>
        <dbReference type="EMBL" id="MDL2409624.1"/>
    </source>
</evidence>
<sequence length="180" mass="20110">MRTGAAASAPCEADQRELEYGSDERLAGNYRVYDSGLHHRSDAFAWKLWRLDEPSFPGWLLVALDTAVFFLLILLVGRWDIAGIWTRLVLVGVVSTAALVSLARHVRRPCRIPRGSRVWTRYLPTGVSFTLFSAALTYILTGFATPENARRLAFPLEGGHFVIVHGEGVRMHRAAAFRKS</sequence>
<keyword evidence="3" id="KW-1185">Reference proteome</keyword>
<proteinExistence type="predicted"/>
<dbReference type="EMBL" id="JARFYN010000055">
    <property type="protein sequence ID" value="MDL2409624.1"/>
    <property type="molecule type" value="Genomic_DNA"/>
</dbReference>
<keyword evidence="1" id="KW-0472">Membrane</keyword>
<evidence type="ECO:0000313" key="3">
    <source>
        <dbReference type="Proteomes" id="UP001172630"/>
    </source>
</evidence>
<dbReference type="RefSeq" id="WP_285883220.1">
    <property type="nucleotide sequence ID" value="NZ_JARFYN010000055.1"/>
</dbReference>
<evidence type="ECO:0000256" key="1">
    <source>
        <dbReference type="SAM" id="Phobius"/>
    </source>
</evidence>
<accession>A0ABT7KQT6</accession>
<keyword evidence="1" id="KW-1133">Transmembrane helix</keyword>
<reference evidence="2" key="1">
    <citation type="submission" date="2023-06" db="EMBL/GenBank/DDBJ databases">
        <title>Phylogenetic Diversity of Rhizobium strains.</title>
        <authorList>
            <person name="Moura F.T."/>
            <person name="Helene L.C.F."/>
            <person name="Hungria M."/>
        </authorList>
    </citation>
    <scope>NUCLEOTIDE SEQUENCE</scope>
    <source>
        <strain evidence="2">CCGE524</strain>
    </source>
</reference>